<keyword evidence="3" id="KW-0050">Antiport</keyword>
<evidence type="ECO:0000256" key="2">
    <source>
        <dbReference type="ARBA" id="ARBA00022448"/>
    </source>
</evidence>
<keyword evidence="4 8" id="KW-0812">Transmembrane</keyword>
<evidence type="ECO:0000256" key="3">
    <source>
        <dbReference type="ARBA" id="ARBA00022449"/>
    </source>
</evidence>
<gene>
    <name evidence="10" type="primary">NCL_10</name>
    <name evidence="10" type="ORF">CK203_084494</name>
</gene>
<evidence type="ECO:0000256" key="1">
    <source>
        <dbReference type="ARBA" id="ARBA00004127"/>
    </source>
</evidence>
<keyword evidence="7 8" id="KW-0472">Membrane</keyword>
<protein>
    <submittedName>
        <fullName evidence="10">Sodium/calcium exchanger NCL</fullName>
    </submittedName>
</protein>
<dbReference type="GO" id="GO:0015368">
    <property type="term" value="F:calcium:monoatomic cation antiporter activity"/>
    <property type="evidence" value="ECO:0007669"/>
    <property type="project" value="UniProtKB-ARBA"/>
</dbReference>
<evidence type="ECO:0000256" key="5">
    <source>
        <dbReference type="ARBA" id="ARBA00022989"/>
    </source>
</evidence>
<organism evidence="10 11">
    <name type="scientific">Vitis vinifera</name>
    <name type="common">Grape</name>
    <dbReference type="NCBI Taxonomy" id="29760"/>
    <lineage>
        <taxon>Eukaryota</taxon>
        <taxon>Viridiplantae</taxon>
        <taxon>Streptophyta</taxon>
        <taxon>Embryophyta</taxon>
        <taxon>Tracheophyta</taxon>
        <taxon>Spermatophyta</taxon>
        <taxon>Magnoliopsida</taxon>
        <taxon>eudicotyledons</taxon>
        <taxon>Gunneridae</taxon>
        <taxon>Pentapetalae</taxon>
        <taxon>rosids</taxon>
        <taxon>Vitales</taxon>
        <taxon>Vitaceae</taxon>
        <taxon>Viteae</taxon>
        <taxon>Vitis</taxon>
    </lineage>
</organism>
<feature type="transmembrane region" description="Helical" evidence="8">
    <location>
        <begin position="273"/>
        <end position="295"/>
    </location>
</feature>
<dbReference type="InterPro" id="IPR004837">
    <property type="entry name" value="NaCa_Exmemb"/>
</dbReference>
<dbReference type="InterPro" id="IPR004713">
    <property type="entry name" value="CaH_exchang"/>
</dbReference>
<feature type="transmembrane region" description="Helical" evidence="8">
    <location>
        <begin position="127"/>
        <end position="148"/>
    </location>
</feature>
<feature type="transmembrane region" description="Helical" evidence="8">
    <location>
        <begin position="47"/>
        <end position="66"/>
    </location>
</feature>
<keyword evidence="5 8" id="KW-1133">Transmembrane helix</keyword>
<comment type="caution">
    <text evidence="10">The sequence shown here is derived from an EMBL/GenBank/DDBJ whole genome shotgun (WGS) entry which is preliminary data.</text>
</comment>
<dbReference type="EMBL" id="QGNW01001299">
    <property type="protein sequence ID" value="RVW46710.1"/>
    <property type="molecule type" value="Genomic_DNA"/>
</dbReference>
<reference evidence="10 11" key="1">
    <citation type="journal article" date="2018" name="PLoS Genet.">
        <title>Population sequencing reveals clonal diversity and ancestral inbreeding in the grapevine cultivar Chardonnay.</title>
        <authorList>
            <person name="Roach M.J."/>
            <person name="Johnson D.L."/>
            <person name="Bohlmann J."/>
            <person name="van Vuuren H.J."/>
            <person name="Jones S.J."/>
            <person name="Pretorius I.S."/>
            <person name="Schmidt S.A."/>
            <person name="Borneman A.R."/>
        </authorList>
    </citation>
    <scope>NUCLEOTIDE SEQUENCE [LARGE SCALE GENOMIC DNA]</scope>
    <source>
        <strain evidence="11">cv. Chardonnay</strain>
        <tissue evidence="10">Leaf</tissue>
    </source>
</reference>
<proteinExistence type="predicted"/>
<sequence length="390" mass="42852">MPCTTTVPGNISLMLVYVSLMLFAAKLLYDGSEILVEVVSPRISGGVFLPLLGSLLDAIISFGVSWDRFANWINCYASDVARGCCIIDGSALSTNVRASYTARIMVKSVMPFIIIQLSQILNRTSPICLVVLISLIISVSLLLAYCLYQHIMPRTEKNLKCCSLGRLLTANDEPDVEDMRRLYEVIGENSDQLISASELRALITGFPIKTKIQPLMMLLENKNSAACSSDNDLKTRLVLDFFDLAANREHELLGVQCDEVAKIKNPKWSASKAVLMLLLGSLIAATFADSLINAVSNFSTATNIPSFLVSFAVLPFAISSEAVAALMFASQNKLRISLTFSKIYGAVSMNNLLCLSVFLGLLYFRHLSWNFTSDVLIILIVWSFLPKNMG</sequence>
<feature type="domain" description="Sodium/calcium exchanger membrane region" evidence="9">
    <location>
        <begin position="273"/>
        <end position="384"/>
    </location>
</feature>
<keyword evidence="2" id="KW-0813">Transport</keyword>
<evidence type="ECO:0000256" key="6">
    <source>
        <dbReference type="ARBA" id="ARBA00023065"/>
    </source>
</evidence>
<keyword evidence="6" id="KW-0406">Ion transport</keyword>
<feature type="transmembrane region" description="Helical" evidence="8">
    <location>
        <begin position="341"/>
        <end position="361"/>
    </location>
</feature>
<name>A0A438EG88_VITVI</name>
<comment type="subcellular location">
    <subcellularLocation>
        <location evidence="1">Endomembrane system</location>
        <topology evidence="1">Multi-pass membrane protein</topology>
    </subcellularLocation>
</comment>
<dbReference type="PANTHER" id="PTHR31503">
    <property type="entry name" value="VACUOLAR CALCIUM ION TRANSPORTER"/>
    <property type="match status" value="1"/>
</dbReference>
<evidence type="ECO:0000313" key="10">
    <source>
        <dbReference type="EMBL" id="RVW46710.1"/>
    </source>
</evidence>
<feature type="transmembrane region" description="Helical" evidence="8">
    <location>
        <begin position="367"/>
        <end position="385"/>
    </location>
</feature>
<dbReference type="AlphaFoldDB" id="A0A438EG88"/>
<feature type="transmembrane region" description="Helical" evidence="8">
    <location>
        <begin position="7"/>
        <end position="27"/>
    </location>
</feature>
<evidence type="ECO:0000259" key="9">
    <source>
        <dbReference type="Pfam" id="PF01699"/>
    </source>
</evidence>
<dbReference type="GO" id="GO:0012505">
    <property type="term" value="C:endomembrane system"/>
    <property type="evidence" value="ECO:0007669"/>
    <property type="project" value="UniProtKB-SubCell"/>
</dbReference>
<dbReference type="Proteomes" id="UP000288805">
    <property type="component" value="Unassembled WGS sequence"/>
</dbReference>
<evidence type="ECO:0000313" key="11">
    <source>
        <dbReference type="Proteomes" id="UP000288805"/>
    </source>
</evidence>
<accession>A0A438EG88</accession>
<dbReference type="GO" id="GO:0016020">
    <property type="term" value="C:membrane"/>
    <property type="evidence" value="ECO:0007669"/>
    <property type="project" value="InterPro"/>
</dbReference>
<evidence type="ECO:0000256" key="7">
    <source>
        <dbReference type="ARBA" id="ARBA00023136"/>
    </source>
</evidence>
<dbReference type="PANTHER" id="PTHR31503:SF45">
    <property type="entry name" value="SODIUM_CALCIUM EXCHANGER NCL-LIKE"/>
    <property type="match status" value="1"/>
</dbReference>
<evidence type="ECO:0000256" key="8">
    <source>
        <dbReference type="SAM" id="Phobius"/>
    </source>
</evidence>
<dbReference type="Pfam" id="PF01699">
    <property type="entry name" value="Na_Ca_ex"/>
    <property type="match status" value="1"/>
</dbReference>
<feature type="transmembrane region" description="Helical" evidence="8">
    <location>
        <begin position="104"/>
        <end position="121"/>
    </location>
</feature>
<evidence type="ECO:0000256" key="4">
    <source>
        <dbReference type="ARBA" id="ARBA00022692"/>
    </source>
</evidence>
<feature type="transmembrane region" description="Helical" evidence="8">
    <location>
        <begin position="307"/>
        <end position="329"/>
    </location>
</feature>